<sequence length="98" mass="10174">MRRPTTVLAALATGAALTLTAATPAAAAQGTLGVSGNEYTDPSQGCYNGLFRPLVVVNHTDTPVIVYDDDNCHSEVVGIVEPGQSQAFEFGNSVLVPR</sequence>
<proteinExistence type="predicted"/>
<dbReference type="AlphaFoldDB" id="A0A495QYI7"/>
<protein>
    <recommendedName>
        <fullName evidence="4">Beta/gamma crystallin</fullName>
    </recommendedName>
</protein>
<comment type="caution">
    <text evidence="2">The sequence shown here is derived from an EMBL/GenBank/DDBJ whole genome shotgun (WGS) entry which is preliminary data.</text>
</comment>
<feature type="chain" id="PRO_5019813423" description="Beta/gamma crystallin" evidence="1">
    <location>
        <begin position="28"/>
        <end position="98"/>
    </location>
</feature>
<evidence type="ECO:0000256" key="1">
    <source>
        <dbReference type="SAM" id="SignalP"/>
    </source>
</evidence>
<organism evidence="2 3">
    <name type="scientific">Actinomadura pelletieri DSM 43383</name>
    <dbReference type="NCBI Taxonomy" id="1120940"/>
    <lineage>
        <taxon>Bacteria</taxon>
        <taxon>Bacillati</taxon>
        <taxon>Actinomycetota</taxon>
        <taxon>Actinomycetes</taxon>
        <taxon>Streptosporangiales</taxon>
        <taxon>Thermomonosporaceae</taxon>
        <taxon>Actinomadura</taxon>
    </lineage>
</organism>
<evidence type="ECO:0000313" key="2">
    <source>
        <dbReference type="EMBL" id="RKS78996.1"/>
    </source>
</evidence>
<dbReference type="Proteomes" id="UP000274601">
    <property type="component" value="Unassembled WGS sequence"/>
</dbReference>
<gene>
    <name evidence="2" type="ORF">BZB76_0434</name>
</gene>
<evidence type="ECO:0000313" key="3">
    <source>
        <dbReference type="Proteomes" id="UP000274601"/>
    </source>
</evidence>
<dbReference type="RefSeq" id="WP_147449284.1">
    <property type="nucleotide sequence ID" value="NZ_RBWU01000001.1"/>
</dbReference>
<dbReference type="EMBL" id="RBWU01000001">
    <property type="protein sequence ID" value="RKS78996.1"/>
    <property type="molecule type" value="Genomic_DNA"/>
</dbReference>
<keyword evidence="3" id="KW-1185">Reference proteome</keyword>
<dbReference type="OrthoDB" id="4567904at2"/>
<reference evidence="2 3" key="1">
    <citation type="submission" date="2018-10" db="EMBL/GenBank/DDBJ databases">
        <title>Genomic Encyclopedia of Archaeal and Bacterial Type Strains, Phase II (KMG-II): from individual species to whole genera.</title>
        <authorList>
            <person name="Goeker M."/>
        </authorList>
    </citation>
    <scope>NUCLEOTIDE SEQUENCE [LARGE SCALE GENOMIC DNA]</scope>
    <source>
        <strain evidence="2 3">DSM 43383</strain>
    </source>
</reference>
<keyword evidence="1" id="KW-0732">Signal</keyword>
<accession>A0A495QYI7</accession>
<name>A0A495QYI7_9ACTN</name>
<feature type="signal peptide" evidence="1">
    <location>
        <begin position="1"/>
        <end position="27"/>
    </location>
</feature>
<evidence type="ECO:0008006" key="4">
    <source>
        <dbReference type="Google" id="ProtNLM"/>
    </source>
</evidence>